<dbReference type="Pfam" id="PF07811">
    <property type="entry name" value="TadE"/>
    <property type="match status" value="1"/>
</dbReference>
<evidence type="ECO:0000313" key="3">
    <source>
        <dbReference type="EMBL" id="TQN00725.1"/>
    </source>
</evidence>
<proteinExistence type="predicted"/>
<feature type="domain" description="TadE-like" evidence="2">
    <location>
        <begin position="19"/>
        <end position="60"/>
    </location>
</feature>
<evidence type="ECO:0000256" key="1">
    <source>
        <dbReference type="SAM" id="Phobius"/>
    </source>
</evidence>
<protein>
    <submittedName>
        <fullName evidence="3">TadE-like protein</fullName>
    </submittedName>
</protein>
<keyword evidence="4" id="KW-1185">Reference proteome</keyword>
<dbReference type="Proteomes" id="UP000319804">
    <property type="component" value="Unassembled WGS sequence"/>
</dbReference>
<keyword evidence="1" id="KW-1133">Transmembrane helix</keyword>
<feature type="transmembrane region" description="Helical" evidence="1">
    <location>
        <begin position="25"/>
        <end position="48"/>
    </location>
</feature>
<dbReference type="InterPro" id="IPR012495">
    <property type="entry name" value="TadE-like_dom"/>
</dbReference>
<evidence type="ECO:0000259" key="2">
    <source>
        <dbReference type="Pfam" id="PF07811"/>
    </source>
</evidence>
<name>A0A4Y3UID3_9MICO</name>
<accession>A0A4Y3UID3</accession>
<reference evidence="3 4" key="1">
    <citation type="submission" date="2019-06" db="EMBL/GenBank/DDBJ databases">
        <title>Sequencing the genomes of 1000 actinobacteria strains.</title>
        <authorList>
            <person name="Klenk H.-P."/>
        </authorList>
    </citation>
    <scope>NUCLEOTIDE SEQUENCE [LARGE SCALE GENOMIC DNA]</scope>
    <source>
        <strain evidence="3 4">DSM 20427</strain>
    </source>
</reference>
<evidence type="ECO:0000313" key="4">
    <source>
        <dbReference type="Proteomes" id="UP000319804"/>
    </source>
</evidence>
<sequence length="138" mass="13806">MRDAERARGGGFGEGDDTGSAPVEFVLVGLLLTVLTLGVLQLAFAVYVRNVVHDAAVEGAYHGALADTEPADGAARTARLIDTAVGGALDAEVSAAAVEGGAGPEVQVTVVATLPLVGLLGVPAGMEVTAHAPRESFD</sequence>
<keyword evidence="1" id="KW-0472">Membrane</keyword>
<dbReference type="AlphaFoldDB" id="A0A4Y3UID3"/>
<comment type="caution">
    <text evidence="3">The sequence shown here is derived from an EMBL/GenBank/DDBJ whole genome shotgun (WGS) entry which is preliminary data.</text>
</comment>
<dbReference type="OrthoDB" id="3826566at2"/>
<dbReference type="RefSeq" id="WP_141378982.1">
    <property type="nucleotide sequence ID" value="NZ_BJNA01000003.1"/>
</dbReference>
<dbReference type="EMBL" id="VFPS01000001">
    <property type="protein sequence ID" value="TQN00725.1"/>
    <property type="molecule type" value="Genomic_DNA"/>
</dbReference>
<keyword evidence="1" id="KW-0812">Transmembrane</keyword>
<organism evidence="3 4">
    <name type="scientific">Microbacterium lacticum</name>
    <dbReference type="NCBI Taxonomy" id="33885"/>
    <lineage>
        <taxon>Bacteria</taxon>
        <taxon>Bacillati</taxon>
        <taxon>Actinomycetota</taxon>
        <taxon>Actinomycetes</taxon>
        <taxon>Micrococcales</taxon>
        <taxon>Microbacteriaceae</taxon>
        <taxon>Microbacterium</taxon>
    </lineage>
</organism>
<gene>
    <name evidence="3" type="ORF">FHX68_0843</name>
</gene>